<proteinExistence type="inferred from homology"/>
<evidence type="ECO:0000256" key="2">
    <source>
        <dbReference type="ARBA" id="ARBA00022729"/>
    </source>
</evidence>
<dbReference type="RefSeq" id="WP_279255480.1">
    <property type="nucleotide sequence ID" value="NZ_SUNE01000011.1"/>
</dbReference>
<reference evidence="4" key="1">
    <citation type="journal article" date="2019" name="Int J Environ Res Public Health">
        <title>Characterization of Chromosome-Mediated BlaOXA-894 in Shewanella xiamenensis Isolated from Pig Wastewater.</title>
        <authorList>
            <person name="Zou H."/>
            <person name="Zhou Z."/>
            <person name="Xia H."/>
            <person name="Zhao Q."/>
            <person name="Li X."/>
        </authorList>
    </citation>
    <scope>NUCLEOTIDE SEQUENCE</scope>
    <source>
        <strain evidence="4">2015oxa</strain>
    </source>
</reference>
<sequence length="264" mass="29503">MDFKLLINLSLVLLLLGLPSRSFAGRDLNLVATNYPPFYADSLPEQGGVAQVVKEAFKRQGYNASVKFYPFARAALLVKTGQADGIIGLWYRKEREQWAHYSAPIQAVQIVFYKRKDNPLRFSQLSELKPFTIGIGRGYANPPEIAATGLTTEEGNSDEMNLKKLFLKRINLVLIGHNLAQYLIKQNQSEYADTFEQVGDPIATEVFHLGVSLAITDQSTLIDEFNKGLESMGQDGRLEAILSQYPQIQSAVDPIEKIRTQAHP</sequence>
<dbReference type="PANTHER" id="PTHR35936">
    <property type="entry name" value="MEMBRANE-BOUND LYTIC MUREIN TRANSGLYCOSYLASE F"/>
    <property type="match status" value="1"/>
</dbReference>
<comment type="caution">
    <text evidence="4">The sequence shown here is derived from an EMBL/GenBank/DDBJ whole genome shotgun (WGS) entry which is preliminary data.</text>
</comment>
<reference evidence="4" key="2">
    <citation type="submission" date="2019-04" db="EMBL/GenBank/DDBJ databases">
        <authorList>
            <person name="Zou H."/>
        </authorList>
    </citation>
    <scope>NUCLEOTIDE SEQUENCE</scope>
    <source>
        <strain evidence="4">2015oxa</strain>
    </source>
</reference>
<accession>A0AAW6R025</accession>
<evidence type="ECO:0000259" key="3">
    <source>
        <dbReference type="Pfam" id="PF00497"/>
    </source>
</evidence>
<evidence type="ECO:0000313" key="4">
    <source>
        <dbReference type="EMBL" id="MDG5901211.1"/>
    </source>
</evidence>
<dbReference type="InterPro" id="IPR001638">
    <property type="entry name" value="Solute-binding_3/MltF_N"/>
</dbReference>
<protein>
    <submittedName>
        <fullName evidence="4">Amino acid ABC transporter substrate-binding protein</fullName>
    </submittedName>
</protein>
<dbReference type="Pfam" id="PF00497">
    <property type="entry name" value="SBP_bac_3"/>
    <property type="match status" value="1"/>
</dbReference>
<dbReference type="Proteomes" id="UP001152518">
    <property type="component" value="Unassembled WGS sequence"/>
</dbReference>
<evidence type="ECO:0000256" key="1">
    <source>
        <dbReference type="ARBA" id="ARBA00010333"/>
    </source>
</evidence>
<dbReference type="AlphaFoldDB" id="A0AAW6R025"/>
<dbReference type="PANTHER" id="PTHR35936:SF25">
    <property type="entry name" value="ABC TRANSPORTER SUBSTRATE-BINDING PROTEIN"/>
    <property type="match status" value="1"/>
</dbReference>
<dbReference type="EMBL" id="SUNE01000011">
    <property type="protein sequence ID" value="MDG5901211.1"/>
    <property type="molecule type" value="Genomic_DNA"/>
</dbReference>
<keyword evidence="2" id="KW-0732">Signal</keyword>
<dbReference type="Gene3D" id="3.40.190.10">
    <property type="entry name" value="Periplasmic binding protein-like II"/>
    <property type="match status" value="2"/>
</dbReference>
<comment type="similarity">
    <text evidence="1">Belongs to the bacterial solute-binding protein 3 family.</text>
</comment>
<organism evidence="4">
    <name type="scientific">Shewanella xiamenensis</name>
    <dbReference type="NCBI Taxonomy" id="332186"/>
    <lineage>
        <taxon>Bacteria</taxon>
        <taxon>Pseudomonadati</taxon>
        <taxon>Pseudomonadota</taxon>
        <taxon>Gammaproteobacteria</taxon>
        <taxon>Alteromonadales</taxon>
        <taxon>Shewanellaceae</taxon>
        <taxon>Shewanella</taxon>
    </lineage>
</organism>
<name>A0AAW6R025_9GAMM</name>
<dbReference type="SUPFAM" id="SSF53850">
    <property type="entry name" value="Periplasmic binding protein-like II"/>
    <property type="match status" value="1"/>
</dbReference>
<feature type="domain" description="Solute-binding protein family 3/N-terminal" evidence="3">
    <location>
        <begin position="31"/>
        <end position="245"/>
    </location>
</feature>
<gene>
    <name evidence="4" type="ORF">E2650_15170</name>
</gene>